<reference evidence="1 2" key="1">
    <citation type="submission" date="2024-01" db="EMBL/GenBank/DDBJ databases">
        <title>A draft genome for a cacao thread blight-causing isolate of Paramarasmius palmivorus.</title>
        <authorList>
            <person name="Baruah I.K."/>
            <person name="Bukari Y."/>
            <person name="Amoako-Attah I."/>
            <person name="Meinhardt L.W."/>
            <person name="Bailey B.A."/>
            <person name="Cohen S.P."/>
        </authorList>
    </citation>
    <scope>NUCLEOTIDE SEQUENCE [LARGE SCALE GENOMIC DNA]</scope>
    <source>
        <strain evidence="1 2">GH-12</strain>
    </source>
</reference>
<comment type="caution">
    <text evidence="1">The sequence shown here is derived from an EMBL/GenBank/DDBJ whole genome shotgun (WGS) entry which is preliminary data.</text>
</comment>
<proteinExistence type="predicted"/>
<dbReference type="AlphaFoldDB" id="A0AAW0C7C6"/>
<dbReference type="Proteomes" id="UP001383192">
    <property type="component" value="Unassembled WGS sequence"/>
</dbReference>
<accession>A0AAW0C7C6</accession>
<organism evidence="1 2">
    <name type="scientific">Paramarasmius palmivorus</name>
    <dbReference type="NCBI Taxonomy" id="297713"/>
    <lineage>
        <taxon>Eukaryota</taxon>
        <taxon>Fungi</taxon>
        <taxon>Dikarya</taxon>
        <taxon>Basidiomycota</taxon>
        <taxon>Agaricomycotina</taxon>
        <taxon>Agaricomycetes</taxon>
        <taxon>Agaricomycetidae</taxon>
        <taxon>Agaricales</taxon>
        <taxon>Marasmiineae</taxon>
        <taxon>Marasmiaceae</taxon>
        <taxon>Paramarasmius</taxon>
    </lineage>
</organism>
<name>A0AAW0C7C6_9AGAR</name>
<evidence type="ECO:0000313" key="1">
    <source>
        <dbReference type="EMBL" id="KAK7033541.1"/>
    </source>
</evidence>
<evidence type="ECO:0000313" key="2">
    <source>
        <dbReference type="Proteomes" id="UP001383192"/>
    </source>
</evidence>
<dbReference type="EMBL" id="JAYKXP010000061">
    <property type="protein sequence ID" value="KAK7033541.1"/>
    <property type="molecule type" value="Genomic_DNA"/>
</dbReference>
<gene>
    <name evidence="1" type="ORF">VNI00_012765</name>
</gene>
<keyword evidence="2" id="KW-1185">Reference proteome</keyword>
<sequence length="204" mass="23054">MSYYNPLHTTIPAHQVSSYSTLGSAVPASNPSQARRVPQTAYAPSGKWRASVGRVQPLNRPINFDYIGYPMQGMPMKELCVRGPYAMAQMMQGANDHVLAHTQLRKITLHIRWPGYEHVEWIRNIEVVTASGPITRAQLAHAVAQNFVRYVEKTQYESTNVMEWRIGPAGILFEHLVLNSLQNVFEDAWQAETLLEHILIPPAH</sequence>
<protein>
    <submittedName>
        <fullName evidence="1">Uncharacterized protein</fullName>
    </submittedName>
</protein>